<dbReference type="InterPro" id="IPR023214">
    <property type="entry name" value="HAD_sf"/>
</dbReference>
<dbReference type="Pfam" id="PF00690">
    <property type="entry name" value="Cation_ATPase_N"/>
    <property type="match status" value="1"/>
</dbReference>
<evidence type="ECO:0000256" key="2">
    <source>
        <dbReference type="ARBA" id="ARBA00004429"/>
    </source>
</evidence>
<keyword evidence="13" id="KW-1278">Translocase</keyword>
<evidence type="ECO:0000256" key="6">
    <source>
        <dbReference type="ARBA" id="ARBA00022475"/>
    </source>
</evidence>
<evidence type="ECO:0000256" key="18">
    <source>
        <dbReference type="SAM" id="Phobius"/>
    </source>
</evidence>
<sequence length="914" mass="103238">MKILFIGVDIMKKILENKNKLILSALNNTDKVLEVFNSSLEGISEKEADKRLKEYGLNKIPHKNKKTILKRIAEGFINPFTLILFALAIISIFTDILIPFFKNEEISFLTVIIISTMITVSGLIRFIQEYKSDNASEKLLNMIKSSSIVLRENIKKEINSENLTVGDIVFINAGNIIPADIRIIESNNLTVSQSVLTGESEPLEKNNSVCNEELESVTDYSNIVFMGSNVISGDAKGIVINIGKDAFLGDIANELSNINEIDTSFTKGINSVSWLLIRFMSIMTPVVFFINGFTKGNWIEALLFAISIAVGLTPEMLPMIVSACLAKGAVSMSKQKTIIKNLNSIQSFGAMNILCTDKTGTLTMDKISLKHYFDINGNENKNVLDLAYLNSYFQNGYRNVLDNAIIEYVEHNEKNFNNKELENYIKINEIPFDFIRRRLSILLKENNNIKMITKGAFEEMISICSYVYDDEKVSKITELQREELNKKINSLNDRGMRVIALAVKDIKINDENQLQDLEEIKKLENEMVLVGYLAFLDPPKESSYEAIKKLNEYGVDVKILTGDNEKTTINVCNKLGININGILLGNEIDKLNDDELKIKAKKANIFAKLYPHQKSRIVSVLKDDDNTVGFMGDGINDVLAMKMADISISVDSAFDIAKEAADIILLEKDLTVLEKGIIEGRKTYANMIKYIKITASSNFGNMFSVLMASILLPFIPMQSVHLIILNLIYDLSCTSIPWDNVDKEFLKLPRKWDASSIGNFMCWMGPVSSIFDWSTYLIMYFIFCPLFVSNGILYNKLGNYYNGADLANIKTMYTSMFQSGWFIESICTQVLVIYMIRTAKIPFIESRPSKQVFLLTFSSIIILSIVPFTNLGHHLGFVSLPKTYFIFLVPCIFAYILLVTLLKKVYIRKFGELL</sequence>
<dbReference type="GO" id="GO:0015444">
    <property type="term" value="F:P-type magnesium transporter activity"/>
    <property type="evidence" value="ECO:0007669"/>
    <property type="project" value="UniProtKB-EC"/>
</dbReference>
<dbReference type="InterPro" id="IPR001757">
    <property type="entry name" value="P_typ_ATPase"/>
</dbReference>
<evidence type="ECO:0000256" key="17">
    <source>
        <dbReference type="ARBA" id="ARBA00047295"/>
    </source>
</evidence>
<feature type="transmembrane region" description="Helical" evidence="18">
    <location>
        <begin position="705"/>
        <end position="729"/>
    </location>
</feature>
<keyword evidence="14 18" id="KW-1133">Transmembrane helix</keyword>
<dbReference type="Gene3D" id="2.70.150.10">
    <property type="entry name" value="Calcium-transporting ATPase, cytoplasmic transduction domain A"/>
    <property type="match status" value="1"/>
</dbReference>
<name>G0EKS6_BRAIP</name>
<reference evidence="20 21" key="1">
    <citation type="journal article" date="2011" name="BMC Genomics">
        <title>Complete genome sequence of Brachyspira intermedia reveals unique genomic features in Brachyspira species and phage-mediated horizontal gene transfer.</title>
        <authorList>
            <person name="Hafstrom T."/>
            <person name="Jansson D.S."/>
            <person name="Segerman B."/>
        </authorList>
    </citation>
    <scope>NUCLEOTIDE SEQUENCE [LARGE SCALE GENOMIC DNA]</scope>
    <source>
        <strain evidence="21">ATCC 51140 / PWS/A</strain>
    </source>
</reference>
<dbReference type="SMART" id="SM00831">
    <property type="entry name" value="Cation_ATPase_N"/>
    <property type="match status" value="1"/>
</dbReference>
<feature type="transmembrane region" description="Helical" evidence="18">
    <location>
        <begin position="302"/>
        <end position="326"/>
    </location>
</feature>
<dbReference type="InterPro" id="IPR023298">
    <property type="entry name" value="ATPase_P-typ_TM_dom_sf"/>
</dbReference>
<dbReference type="NCBIfam" id="TIGR01494">
    <property type="entry name" value="ATPase_P-type"/>
    <property type="match status" value="3"/>
</dbReference>
<dbReference type="PATRIC" id="fig|1045858.4.peg.756"/>
<dbReference type="InterPro" id="IPR059000">
    <property type="entry name" value="ATPase_P-type_domA"/>
</dbReference>
<dbReference type="EC" id="7.2.2.14" evidence="4"/>
<dbReference type="Pfam" id="PF00122">
    <property type="entry name" value="E1-E2_ATPase"/>
    <property type="match status" value="1"/>
</dbReference>
<keyword evidence="11" id="KW-0067">ATP-binding</keyword>
<keyword evidence="6" id="KW-1003">Cell membrane</keyword>
<dbReference type="Pfam" id="PF00689">
    <property type="entry name" value="Cation_ATPase_C"/>
    <property type="match status" value="1"/>
</dbReference>
<comment type="similarity">
    <text evidence="3">Belongs to the cation transport ATPase (P-type) (TC 3.A.3) family. Type IIIB subfamily.</text>
</comment>
<evidence type="ECO:0000256" key="3">
    <source>
        <dbReference type="ARBA" id="ARBA00008746"/>
    </source>
</evidence>
<dbReference type="SUPFAM" id="SSF81665">
    <property type="entry name" value="Calcium ATPase, transmembrane domain M"/>
    <property type="match status" value="1"/>
</dbReference>
<protein>
    <recommendedName>
        <fullName evidence="5">Magnesium-transporting ATPase, P-type 1</fullName>
        <ecNumber evidence="4">7.2.2.14</ecNumber>
    </recommendedName>
    <alternativeName>
        <fullName evidence="16">Mg(2+) transport ATPase, P-type 1</fullName>
    </alternativeName>
</protein>
<dbReference type="InterPro" id="IPR004014">
    <property type="entry name" value="ATPase_P-typ_cation-transptr_N"/>
</dbReference>
<dbReference type="Gene3D" id="3.40.1110.10">
    <property type="entry name" value="Calcium-transporting ATPase, cytoplasmic domain N"/>
    <property type="match status" value="1"/>
</dbReference>
<keyword evidence="9 18" id="KW-0812">Transmembrane</keyword>
<evidence type="ECO:0000256" key="8">
    <source>
        <dbReference type="ARBA" id="ARBA00022553"/>
    </source>
</evidence>
<comment type="function">
    <text evidence="1">Mediates magnesium influx to the cytosol.</text>
</comment>
<evidence type="ECO:0000256" key="10">
    <source>
        <dbReference type="ARBA" id="ARBA00022741"/>
    </source>
</evidence>
<feature type="transmembrane region" description="Helical" evidence="18">
    <location>
        <begin position="106"/>
        <end position="127"/>
    </location>
</feature>
<evidence type="ECO:0000256" key="7">
    <source>
        <dbReference type="ARBA" id="ARBA00022519"/>
    </source>
</evidence>
<evidence type="ECO:0000256" key="12">
    <source>
        <dbReference type="ARBA" id="ARBA00022842"/>
    </source>
</evidence>
<evidence type="ECO:0000256" key="13">
    <source>
        <dbReference type="ARBA" id="ARBA00022967"/>
    </source>
</evidence>
<evidence type="ECO:0000256" key="15">
    <source>
        <dbReference type="ARBA" id="ARBA00023136"/>
    </source>
</evidence>
<keyword evidence="15 18" id="KW-0472">Membrane</keyword>
<evidence type="ECO:0000256" key="11">
    <source>
        <dbReference type="ARBA" id="ARBA00022840"/>
    </source>
</evidence>
<dbReference type="InterPro" id="IPR036412">
    <property type="entry name" value="HAD-like_sf"/>
</dbReference>
<accession>G0EKS6</accession>
<dbReference type="InterPro" id="IPR023299">
    <property type="entry name" value="ATPase_P-typ_cyto_dom_N"/>
</dbReference>
<feature type="transmembrane region" description="Helical" evidence="18">
    <location>
        <begin position="272"/>
        <end position="290"/>
    </location>
</feature>
<feature type="transmembrane region" description="Helical" evidence="18">
    <location>
        <begin position="773"/>
        <end position="793"/>
    </location>
</feature>
<dbReference type="Gene3D" id="3.40.50.1000">
    <property type="entry name" value="HAD superfamily/HAD-like"/>
    <property type="match status" value="1"/>
</dbReference>
<proteinExistence type="inferred from homology"/>
<evidence type="ECO:0000256" key="16">
    <source>
        <dbReference type="ARBA" id="ARBA00029806"/>
    </source>
</evidence>
<dbReference type="GO" id="GO:0005886">
    <property type="term" value="C:plasma membrane"/>
    <property type="evidence" value="ECO:0007669"/>
    <property type="project" value="UniProtKB-SubCell"/>
</dbReference>
<dbReference type="InterPro" id="IPR006415">
    <property type="entry name" value="P-type_ATPase_IIIB"/>
</dbReference>
<evidence type="ECO:0000256" key="9">
    <source>
        <dbReference type="ARBA" id="ARBA00022692"/>
    </source>
</evidence>
<dbReference type="KEGG" id="bip:Bint_0755"/>
<keyword evidence="10" id="KW-0547">Nucleotide-binding</keyword>
<keyword evidence="7" id="KW-0997">Cell inner membrane</keyword>
<evidence type="ECO:0000313" key="20">
    <source>
        <dbReference type="EMBL" id="AEM21384.1"/>
    </source>
</evidence>
<evidence type="ECO:0000259" key="19">
    <source>
        <dbReference type="SMART" id="SM00831"/>
    </source>
</evidence>
<dbReference type="SFLD" id="SFLDS00003">
    <property type="entry name" value="Haloacid_Dehalogenase"/>
    <property type="match status" value="1"/>
</dbReference>
<dbReference type="InterPro" id="IPR044492">
    <property type="entry name" value="P_typ_ATPase_HD_dom"/>
</dbReference>
<dbReference type="CDD" id="cd02077">
    <property type="entry name" value="P-type_ATPase_Mg"/>
    <property type="match status" value="1"/>
</dbReference>
<evidence type="ECO:0000256" key="1">
    <source>
        <dbReference type="ARBA" id="ARBA00003954"/>
    </source>
</evidence>
<feature type="transmembrane region" description="Helical" evidence="18">
    <location>
        <begin position="852"/>
        <end position="872"/>
    </location>
</feature>
<dbReference type="AlphaFoldDB" id="G0EKS6"/>
<dbReference type="HOGENOM" id="CLU_002360_6_3_12"/>
<feature type="transmembrane region" description="Helical" evidence="18">
    <location>
        <begin position="884"/>
        <end position="902"/>
    </location>
</feature>
<dbReference type="eggNOG" id="COG0474">
    <property type="taxonomic scope" value="Bacteria"/>
</dbReference>
<dbReference type="SFLD" id="SFLDG00002">
    <property type="entry name" value="C1.7:_P-type_atpase_like"/>
    <property type="match status" value="1"/>
</dbReference>
<dbReference type="SUPFAM" id="SSF56784">
    <property type="entry name" value="HAD-like"/>
    <property type="match status" value="1"/>
</dbReference>
<keyword evidence="21" id="KW-1185">Reference proteome</keyword>
<feature type="domain" description="Cation-transporting P-type ATPase N-terminal" evidence="19">
    <location>
        <begin position="22"/>
        <end position="96"/>
    </location>
</feature>
<dbReference type="SUPFAM" id="SSF81653">
    <property type="entry name" value="Calcium ATPase, transduction domain A"/>
    <property type="match status" value="1"/>
</dbReference>
<comment type="subcellular location">
    <subcellularLocation>
        <location evidence="2">Cell inner membrane</location>
        <topology evidence="2">Multi-pass membrane protein</topology>
    </subcellularLocation>
</comment>
<dbReference type="NCBIfam" id="TIGR01524">
    <property type="entry name" value="ATPase-IIIB_Mg"/>
    <property type="match status" value="1"/>
</dbReference>
<dbReference type="NCBIfam" id="NF011702">
    <property type="entry name" value="PRK15122.1"/>
    <property type="match status" value="1"/>
</dbReference>
<feature type="transmembrane region" description="Helical" evidence="18">
    <location>
        <begin position="76"/>
        <end position="100"/>
    </location>
</feature>
<dbReference type="Proteomes" id="UP000008522">
    <property type="component" value="Chromosome"/>
</dbReference>
<dbReference type="Gene3D" id="1.20.1110.10">
    <property type="entry name" value="Calcium-transporting ATPase, transmembrane domain"/>
    <property type="match status" value="1"/>
</dbReference>
<dbReference type="SFLD" id="SFLDF00027">
    <property type="entry name" value="p-type_atpase"/>
    <property type="match status" value="1"/>
</dbReference>
<dbReference type="InterPro" id="IPR006068">
    <property type="entry name" value="ATPase_P-typ_cation-transptr_C"/>
</dbReference>
<dbReference type="PANTHER" id="PTHR42861">
    <property type="entry name" value="CALCIUM-TRANSPORTING ATPASE"/>
    <property type="match status" value="1"/>
</dbReference>
<comment type="catalytic activity">
    <reaction evidence="17">
        <text>Mg(2+)(out) + ATP + H2O = Mg(2+)(in) + ADP + phosphate + H(+)</text>
        <dbReference type="Rhea" id="RHEA:10260"/>
        <dbReference type="ChEBI" id="CHEBI:15377"/>
        <dbReference type="ChEBI" id="CHEBI:15378"/>
        <dbReference type="ChEBI" id="CHEBI:18420"/>
        <dbReference type="ChEBI" id="CHEBI:30616"/>
        <dbReference type="ChEBI" id="CHEBI:43474"/>
        <dbReference type="ChEBI" id="CHEBI:456216"/>
        <dbReference type="EC" id="7.2.2.14"/>
    </reaction>
</comment>
<evidence type="ECO:0000313" key="21">
    <source>
        <dbReference type="Proteomes" id="UP000008522"/>
    </source>
</evidence>
<dbReference type="InterPro" id="IPR008250">
    <property type="entry name" value="ATPase_P-typ_transduc_dom_A_sf"/>
</dbReference>
<keyword evidence="8" id="KW-0597">Phosphoprotein</keyword>
<gene>
    <name evidence="20" type="primary">mgtB</name>
    <name evidence="20" type="ordered locus">Bint_0755</name>
</gene>
<dbReference type="GO" id="GO:0005524">
    <property type="term" value="F:ATP binding"/>
    <property type="evidence" value="ECO:0007669"/>
    <property type="project" value="UniProtKB-KW"/>
</dbReference>
<organism evidence="20 21">
    <name type="scientific">Brachyspira intermedia (strain ATCC 51140 / PWS/A)</name>
    <name type="common">Serpulina intermedia</name>
    <dbReference type="NCBI Taxonomy" id="1045858"/>
    <lineage>
        <taxon>Bacteria</taxon>
        <taxon>Pseudomonadati</taxon>
        <taxon>Spirochaetota</taxon>
        <taxon>Spirochaetia</taxon>
        <taxon>Brachyspirales</taxon>
        <taxon>Brachyspiraceae</taxon>
        <taxon>Brachyspira</taxon>
    </lineage>
</organism>
<evidence type="ECO:0000256" key="4">
    <source>
        <dbReference type="ARBA" id="ARBA00012786"/>
    </source>
</evidence>
<evidence type="ECO:0000256" key="5">
    <source>
        <dbReference type="ARBA" id="ARBA00013555"/>
    </source>
</evidence>
<dbReference type="PRINTS" id="PR01836">
    <property type="entry name" value="MGATPASE"/>
</dbReference>
<keyword evidence="12" id="KW-0460">Magnesium</keyword>
<dbReference type="GO" id="GO:0016887">
    <property type="term" value="F:ATP hydrolysis activity"/>
    <property type="evidence" value="ECO:0007669"/>
    <property type="project" value="InterPro"/>
</dbReference>
<evidence type="ECO:0000256" key="14">
    <source>
        <dbReference type="ARBA" id="ARBA00022989"/>
    </source>
</evidence>
<dbReference type="EMBL" id="CP002874">
    <property type="protein sequence ID" value="AEM21384.1"/>
    <property type="molecule type" value="Genomic_DNA"/>
</dbReference>
<dbReference type="Pfam" id="PF13246">
    <property type="entry name" value="Cation_ATPase"/>
    <property type="match status" value="1"/>
</dbReference>
<dbReference type="PROSITE" id="PS00154">
    <property type="entry name" value="ATPASE_E1_E2"/>
    <property type="match status" value="1"/>
</dbReference>
<dbReference type="InterPro" id="IPR018303">
    <property type="entry name" value="ATPase_P-typ_P_site"/>
</dbReference>